<comment type="caution">
    <text evidence="3">The sequence shown here is derived from an EMBL/GenBank/DDBJ whole genome shotgun (WGS) entry which is preliminary data.</text>
</comment>
<proteinExistence type="predicted"/>
<evidence type="ECO:0000313" key="5">
    <source>
        <dbReference type="Proteomes" id="UP000677228"/>
    </source>
</evidence>
<dbReference type="Proteomes" id="UP000677228">
    <property type="component" value="Unassembled WGS sequence"/>
</dbReference>
<reference evidence="3" key="1">
    <citation type="submission" date="2021-02" db="EMBL/GenBank/DDBJ databases">
        <authorList>
            <person name="Nowell W R."/>
        </authorList>
    </citation>
    <scope>NUCLEOTIDE SEQUENCE</scope>
</reference>
<evidence type="ECO:0000256" key="1">
    <source>
        <dbReference type="SAM" id="MobiDB-lite"/>
    </source>
</evidence>
<dbReference type="InterPro" id="IPR008984">
    <property type="entry name" value="SMAD_FHA_dom_sf"/>
</dbReference>
<protein>
    <recommendedName>
        <fullName evidence="2">FHA domain-containing protein</fullName>
    </recommendedName>
</protein>
<feature type="compositionally biased region" description="Low complexity" evidence="1">
    <location>
        <begin position="633"/>
        <end position="651"/>
    </location>
</feature>
<gene>
    <name evidence="3" type="ORF">OVA965_LOCUS19196</name>
    <name evidence="4" type="ORF">TMI583_LOCUS19209</name>
</gene>
<dbReference type="Gene3D" id="2.60.200.20">
    <property type="match status" value="1"/>
</dbReference>
<feature type="compositionally biased region" description="Polar residues" evidence="1">
    <location>
        <begin position="652"/>
        <end position="666"/>
    </location>
</feature>
<dbReference type="EMBL" id="CAJNOK010009812">
    <property type="protein sequence ID" value="CAF1099021.1"/>
    <property type="molecule type" value="Genomic_DNA"/>
</dbReference>
<dbReference type="SUPFAM" id="SSF49879">
    <property type="entry name" value="SMAD/FHA domain"/>
    <property type="match status" value="1"/>
</dbReference>
<dbReference type="EMBL" id="CAJOBA010009831">
    <property type="protein sequence ID" value="CAF3860408.1"/>
    <property type="molecule type" value="Genomic_DNA"/>
</dbReference>
<feature type="compositionally biased region" description="Low complexity" evidence="1">
    <location>
        <begin position="705"/>
        <end position="717"/>
    </location>
</feature>
<feature type="region of interest" description="Disordered" evidence="1">
    <location>
        <begin position="552"/>
        <end position="591"/>
    </location>
</feature>
<sequence>MTDRDQPYEIILLSQSVDPNHVRIHTDRENRNMKIKDLSAMNGTFVNNGRTESQREIDLKHNDKMSINSDPTILIVKKQDANDVSLKGQSAQSKMLHSPFGFDAPSCEQRQSNGFLIERMLNDENIDRQNSLSNPTSYNTVISNFQPSIDYNEDASSDAGTYIIDIEHRDFDVEDNDDNEQIEPQQQYQQHLESPLAFKRYTSSKRHGTYNLNGIQSSPRETTPPMLPAMSTVYARPVVIPDRDLTESLSSSSPSSSLSKIRLEPEGNDQTTTQESVTERAMVYARQRPQALITDPDSSNVKAKSNTNCSFIASQIIKPAECFVISPIIERKTIINANEKNLNITRKNNRLHPAGAANMLVNYSSKVKSAPLSSSTLNDTTTIHQKELDNNSIANDINSLPSTTATFSPVTTKDDTENYFARSQQLTTSSVVASSSSDEFQMQNIRTLPLVEKSLQNADMLSKLFAAIPFSHSPRQHVIDQQTFQRNAPIRQTIPSYSRESSSKIPDLMSSSLIGELPSSHTSSRSNSIADDITSHPSLSKVSVNKSFALRRQRSSVSTTNKVQQQTQSQPLSITKPVQRPTFTKSQIPPAQIYKPTDCTYLDRQSSINSQTNRAVELRKARARAKIDELSQRTKQQQQQSQEQQTMTNQQLMTASLYNGKTNLGSSKRKDIRSTYRPTTKQSLDVPTHRSSSASPNTSNDDWITTPTRTNQQQQPTKYRLSKPLEKSLSIDEHYTSKMETLVNETEPQERCEVLRDDGQRLVIKLIQLSSGILEKLKINEDGTDDDTNVKELEKVIDKLQAVNKTLSTIDAVLSMSTNNDPLFLPTSWSQMTPKQNYRSSTNFE</sequence>
<feature type="domain" description="FHA" evidence="2">
    <location>
        <begin position="1"/>
        <end position="51"/>
    </location>
</feature>
<feature type="compositionally biased region" description="Polar residues" evidence="1">
    <location>
        <begin position="555"/>
        <end position="573"/>
    </location>
</feature>
<dbReference type="Proteomes" id="UP000682733">
    <property type="component" value="Unassembled WGS sequence"/>
</dbReference>
<dbReference type="PROSITE" id="PS50006">
    <property type="entry name" value="FHA_DOMAIN"/>
    <property type="match status" value="1"/>
</dbReference>
<feature type="region of interest" description="Disordered" evidence="1">
    <location>
        <begin position="481"/>
        <end position="535"/>
    </location>
</feature>
<dbReference type="Pfam" id="PF00498">
    <property type="entry name" value="FHA"/>
    <property type="match status" value="1"/>
</dbReference>
<feature type="compositionally biased region" description="Polar residues" evidence="1">
    <location>
        <begin position="676"/>
        <end position="703"/>
    </location>
</feature>
<evidence type="ECO:0000313" key="4">
    <source>
        <dbReference type="EMBL" id="CAF3860408.1"/>
    </source>
</evidence>
<evidence type="ECO:0000259" key="2">
    <source>
        <dbReference type="PROSITE" id="PS50006"/>
    </source>
</evidence>
<feature type="compositionally biased region" description="Polar residues" evidence="1">
    <location>
        <begin position="493"/>
        <end position="535"/>
    </location>
</feature>
<evidence type="ECO:0000313" key="3">
    <source>
        <dbReference type="EMBL" id="CAF1099021.1"/>
    </source>
</evidence>
<accession>A0A8S2E3A3</accession>
<organism evidence="3 5">
    <name type="scientific">Didymodactylos carnosus</name>
    <dbReference type="NCBI Taxonomy" id="1234261"/>
    <lineage>
        <taxon>Eukaryota</taxon>
        <taxon>Metazoa</taxon>
        <taxon>Spiralia</taxon>
        <taxon>Gnathifera</taxon>
        <taxon>Rotifera</taxon>
        <taxon>Eurotatoria</taxon>
        <taxon>Bdelloidea</taxon>
        <taxon>Philodinida</taxon>
        <taxon>Philodinidae</taxon>
        <taxon>Didymodactylos</taxon>
    </lineage>
</organism>
<feature type="compositionally biased region" description="Low complexity" evidence="1">
    <location>
        <begin position="248"/>
        <end position="259"/>
    </location>
</feature>
<dbReference type="InterPro" id="IPR000253">
    <property type="entry name" value="FHA_dom"/>
</dbReference>
<feature type="region of interest" description="Disordered" evidence="1">
    <location>
        <begin position="626"/>
        <end position="721"/>
    </location>
</feature>
<name>A0A8S2E3A3_9BILA</name>
<dbReference type="AlphaFoldDB" id="A0A8S2E3A3"/>
<feature type="region of interest" description="Disordered" evidence="1">
    <location>
        <begin position="245"/>
        <end position="277"/>
    </location>
</feature>